<keyword evidence="3" id="KW-1185">Reference proteome</keyword>
<dbReference type="PANTHER" id="PTHR10094">
    <property type="entry name" value="STEROL CARRIER PROTEIN 2 SCP-2 FAMILY PROTEIN"/>
    <property type="match status" value="1"/>
</dbReference>
<organism evidence="2 3">
    <name type="scientific">Helicostylum pulchrum</name>
    <dbReference type="NCBI Taxonomy" id="562976"/>
    <lineage>
        <taxon>Eukaryota</taxon>
        <taxon>Fungi</taxon>
        <taxon>Fungi incertae sedis</taxon>
        <taxon>Mucoromycota</taxon>
        <taxon>Mucoromycotina</taxon>
        <taxon>Mucoromycetes</taxon>
        <taxon>Mucorales</taxon>
        <taxon>Mucorineae</taxon>
        <taxon>Mucoraceae</taxon>
        <taxon>Helicostylum</taxon>
    </lineage>
</organism>
<dbReference type="PANTHER" id="PTHR10094:SF25">
    <property type="entry name" value="SCP2 STEROL-BINDING DOMAIN-CONTAINING PROTEIN 1"/>
    <property type="match status" value="1"/>
</dbReference>
<evidence type="ECO:0000259" key="1">
    <source>
        <dbReference type="Pfam" id="PF02036"/>
    </source>
</evidence>
<dbReference type="EMBL" id="BAABUJ010000029">
    <property type="protein sequence ID" value="GAA5803652.1"/>
    <property type="molecule type" value="Genomic_DNA"/>
</dbReference>
<dbReference type="SUPFAM" id="SSF55718">
    <property type="entry name" value="SCP-like"/>
    <property type="match status" value="1"/>
</dbReference>
<protein>
    <recommendedName>
        <fullName evidence="1">SCP2 domain-containing protein</fullName>
    </recommendedName>
</protein>
<reference evidence="2 3" key="1">
    <citation type="submission" date="2024-04" db="EMBL/GenBank/DDBJ databases">
        <title>genome sequences of Mucor flavus KT1a and Helicostylum pulchrum KT1b strains isolation_sourced from the surface of a dry-aged beef.</title>
        <authorList>
            <person name="Toyotome T."/>
            <person name="Hosono M."/>
            <person name="Torimaru M."/>
            <person name="Fukuda K."/>
            <person name="Mikami N."/>
        </authorList>
    </citation>
    <scope>NUCLEOTIDE SEQUENCE [LARGE SCALE GENOMIC DNA]</scope>
    <source>
        <strain evidence="2 3">KT1b</strain>
    </source>
</reference>
<accession>A0ABP9Y9L2</accession>
<proteinExistence type="predicted"/>
<dbReference type="InterPro" id="IPR003033">
    <property type="entry name" value="SCP2_sterol-bd_dom"/>
</dbReference>
<dbReference type="Proteomes" id="UP001476247">
    <property type="component" value="Unassembled WGS sequence"/>
</dbReference>
<feature type="domain" description="SCP2" evidence="1">
    <location>
        <begin position="12"/>
        <end position="93"/>
    </location>
</feature>
<comment type="caution">
    <text evidence="2">The sequence shown here is derived from an EMBL/GenBank/DDBJ whole genome shotgun (WGS) entry which is preliminary data.</text>
</comment>
<dbReference type="InterPro" id="IPR036527">
    <property type="entry name" value="SCP2_sterol-bd_dom_sf"/>
</dbReference>
<gene>
    <name evidence="2" type="ORF">HPULCUR_009135</name>
</gene>
<evidence type="ECO:0000313" key="3">
    <source>
        <dbReference type="Proteomes" id="UP001476247"/>
    </source>
</evidence>
<evidence type="ECO:0000313" key="2">
    <source>
        <dbReference type="EMBL" id="GAA5803652.1"/>
    </source>
</evidence>
<dbReference type="Pfam" id="PF02036">
    <property type="entry name" value="SCP2"/>
    <property type="match status" value="1"/>
</dbReference>
<dbReference type="Gene3D" id="3.30.1050.10">
    <property type="entry name" value="SCP2 sterol-binding domain"/>
    <property type="match status" value="1"/>
</dbReference>
<sequence>MQSPVIFREIDRFLQAIDETSINELIKKVDGVFEFHIKNNSDGEYVIFTIDLKKAGLVIYGKPLGESDTVITMTDNDFACLAKGRLNGMIFFFVKG</sequence>
<name>A0ABP9Y9L2_9FUNG</name>